<keyword evidence="2" id="KW-1133">Transmembrane helix</keyword>
<feature type="compositionally biased region" description="Low complexity" evidence="1">
    <location>
        <begin position="56"/>
        <end position="72"/>
    </location>
</feature>
<evidence type="ECO:0000313" key="3">
    <source>
        <dbReference type="EMBL" id="XCN74011.1"/>
    </source>
</evidence>
<accession>A0AAU8LYR1</accession>
<evidence type="ECO:0000256" key="1">
    <source>
        <dbReference type="SAM" id="MobiDB-lite"/>
    </source>
</evidence>
<organism evidence="3">
    <name type="scientific">Candidatus Electrothrix aestuarii</name>
    <dbReference type="NCBI Taxonomy" id="3062594"/>
    <lineage>
        <taxon>Bacteria</taxon>
        <taxon>Pseudomonadati</taxon>
        <taxon>Thermodesulfobacteriota</taxon>
        <taxon>Desulfobulbia</taxon>
        <taxon>Desulfobulbales</taxon>
        <taxon>Desulfobulbaceae</taxon>
        <taxon>Candidatus Electrothrix</taxon>
    </lineage>
</organism>
<reference evidence="3" key="1">
    <citation type="journal article" date="2024" name="Syst. Appl. Microbiol.">
        <title>First single-strain enrichments of Electrothrix cable bacteria, description of E. aestuarii sp. nov. and E. rattekaaiensis sp. nov., and proposal of a cable bacteria taxonomy following the rules of the SeqCode.</title>
        <authorList>
            <person name="Plum-Jensen L.E."/>
            <person name="Schramm A."/>
            <person name="Marshall I.P.G."/>
        </authorList>
    </citation>
    <scope>NUCLEOTIDE SEQUENCE</scope>
    <source>
        <strain evidence="3">Rat1</strain>
    </source>
</reference>
<keyword evidence="2" id="KW-0812">Transmembrane</keyword>
<feature type="region of interest" description="Disordered" evidence="1">
    <location>
        <begin position="46"/>
        <end position="85"/>
    </location>
</feature>
<feature type="compositionally biased region" description="Basic and acidic residues" evidence="1">
    <location>
        <begin position="46"/>
        <end position="55"/>
    </location>
</feature>
<gene>
    <name evidence="3" type="ORF">Q3M24_04435</name>
</gene>
<dbReference type="AlphaFoldDB" id="A0AAU8LYR1"/>
<sequence length="147" mass="15715">MANKGGEPAETAAQISQSVNGNQSPNIIAGGNVSVTYVNEEKLSQRKAIEEEKQDASQQESGGQVQSGESAAEASEQGGIKETEEAPLTEGEFWCLGIFLFIGGCFGFQCADGFFQSVFFILIGGAGGGATFFLYDEFFEDLLYRKL</sequence>
<reference evidence="3" key="2">
    <citation type="submission" date="2024-06" db="EMBL/GenBank/DDBJ databases">
        <authorList>
            <person name="Plum-Jensen L.E."/>
            <person name="Schramm A."/>
            <person name="Marshall I.P.G."/>
        </authorList>
    </citation>
    <scope>NUCLEOTIDE SEQUENCE</scope>
    <source>
        <strain evidence="3">Rat1</strain>
    </source>
</reference>
<feature type="compositionally biased region" description="Polar residues" evidence="1">
    <location>
        <begin position="13"/>
        <end position="25"/>
    </location>
</feature>
<proteinExistence type="predicted"/>
<evidence type="ECO:0008006" key="4">
    <source>
        <dbReference type="Google" id="ProtNLM"/>
    </source>
</evidence>
<evidence type="ECO:0000256" key="2">
    <source>
        <dbReference type="SAM" id="Phobius"/>
    </source>
</evidence>
<dbReference type="EMBL" id="CP159373">
    <property type="protein sequence ID" value="XCN74011.1"/>
    <property type="molecule type" value="Genomic_DNA"/>
</dbReference>
<keyword evidence="2" id="KW-0472">Membrane</keyword>
<feature type="region of interest" description="Disordered" evidence="1">
    <location>
        <begin position="1"/>
        <end position="25"/>
    </location>
</feature>
<name>A0AAU8LYR1_9BACT</name>
<feature type="transmembrane region" description="Helical" evidence="2">
    <location>
        <begin position="118"/>
        <end position="135"/>
    </location>
</feature>
<protein>
    <recommendedName>
        <fullName evidence="4">TM2 domain-containing protein</fullName>
    </recommendedName>
</protein>
<dbReference type="KEGG" id="eaj:Q3M24_04435"/>